<organism evidence="2 3">
    <name type="scientific">Puccinia striiformis f. sp. tritici PST-78</name>
    <dbReference type="NCBI Taxonomy" id="1165861"/>
    <lineage>
        <taxon>Eukaryota</taxon>
        <taxon>Fungi</taxon>
        <taxon>Dikarya</taxon>
        <taxon>Basidiomycota</taxon>
        <taxon>Pucciniomycotina</taxon>
        <taxon>Pucciniomycetes</taxon>
        <taxon>Pucciniales</taxon>
        <taxon>Pucciniaceae</taxon>
        <taxon>Puccinia</taxon>
    </lineage>
</organism>
<gene>
    <name evidence="2" type="ORF">PSTG_01860</name>
</gene>
<dbReference type="Proteomes" id="UP000054564">
    <property type="component" value="Unassembled WGS sequence"/>
</dbReference>
<evidence type="ECO:0000313" key="3">
    <source>
        <dbReference type="Proteomes" id="UP000054564"/>
    </source>
</evidence>
<proteinExistence type="predicted"/>
<comment type="caution">
    <text evidence="2">The sequence shown here is derived from an EMBL/GenBank/DDBJ whole genome shotgun (WGS) entry which is preliminary data.</text>
</comment>
<evidence type="ECO:0000313" key="2">
    <source>
        <dbReference type="EMBL" id="KNF04804.1"/>
    </source>
</evidence>
<keyword evidence="3" id="KW-1185">Reference proteome</keyword>
<dbReference type="EMBL" id="AJIL01000010">
    <property type="protein sequence ID" value="KNF04804.1"/>
    <property type="molecule type" value="Genomic_DNA"/>
</dbReference>
<dbReference type="AlphaFoldDB" id="A0A0L0VZV0"/>
<protein>
    <submittedName>
        <fullName evidence="2">Uncharacterized protein</fullName>
    </submittedName>
</protein>
<feature type="compositionally biased region" description="Polar residues" evidence="1">
    <location>
        <begin position="50"/>
        <end position="60"/>
    </location>
</feature>
<feature type="region of interest" description="Disordered" evidence="1">
    <location>
        <begin position="13"/>
        <end position="60"/>
    </location>
</feature>
<sequence length="139" mass="14696">MGPIVFRTGSGTAPIYQPAPAPRIANPRARSFSRGMSSSDAAEPADQAHRSTSLMGLNEPPQVTTKQLVSAALAYAPCASKPAMINKQFHSCWSCYLPNGIISQHSVLASERLVQGLAINGANRAEHDARASDEAHDGL</sequence>
<reference evidence="3" key="1">
    <citation type="submission" date="2014-03" db="EMBL/GenBank/DDBJ databases">
        <title>The Genome Sequence of Puccinia striiformis f. sp. tritici PST-78.</title>
        <authorList>
            <consortium name="The Broad Institute Genome Sequencing Platform"/>
            <person name="Cuomo C."/>
            <person name="Hulbert S."/>
            <person name="Chen X."/>
            <person name="Walker B."/>
            <person name="Young S.K."/>
            <person name="Zeng Q."/>
            <person name="Gargeya S."/>
            <person name="Fitzgerald M."/>
            <person name="Haas B."/>
            <person name="Abouelleil A."/>
            <person name="Alvarado L."/>
            <person name="Arachchi H.M."/>
            <person name="Berlin A.M."/>
            <person name="Chapman S.B."/>
            <person name="Goldberg J."/>
            <person name="Griggs A."/>
            <person name="Gujja S."/>
            <person name="Hansen M."/>
            <person name="Howarth C."/>
            <person name="Imamovic A."/>
            <person name="Larimer J."/>
            <person name="McCowan C."/>
            <person name="Montmayeur A."/>
            <person name="Murphy C."/>
            <person name="Neiman D."/>
            <person name="Pearson M."/>
            <person name="Priest M."/>
            <person name="Roberts A."/>
            <person name="Saif S."/>
            <person name="Shea T."/>
            <person name="Sisk P."/>
            <person name="Sykes S."/>
            <person name="Wortman J."/>
            <person name="Nusbaum C."/>
            <person name="Birren B."/>
        </authorList>
    </citation>
    <scope>NUCLEOTIDE SEQUENCE [LARGE SCALE GENOMIC DNA]</scope>
    <source>
        <strain evidence="3">race PST-78</strain>
    </source>
</reference>
<name>A0A0L0VZV0_9BASI</name>
<evidence type="ECO:0000256" key="1">
    <source>
        <dbReference type="SAM" id="MobiDB-lite"/>
    </source>
</evidence>
<accession>A0A0L0VZV0</accession>